<dbReference type="PIRSF" id="PIRSF006603">
    <property type="entry name" value="DinF"/>
    <property type="match status" value="1"/>
</dbReference>
<keyword evidence="2" id="KW-0813">Transport</keyword>
<dbReference type="PANTHER" id="PTHR43298:SF2">
    <property type="entry name" value="FMN_FAD EXPORTER YEEO-RELATED"/>
    <property type="match status" value="1"/>
</dbReference>
<dbReference type="NCBIfam" id="TIGR00797">
    <property type="entry name" value="matE"/>
    <property type="match status" value="1"/>
</dbReference>
<gene>
    <name evidence="11" type="ORF">MNB_SV-4-311</name>
</gene>
<keyword evidence="4" id="KW-1003">Cell membrane</keyword>
<dbReference type="Pfam" id="PF01554">
    <property type="entry name" value="MatE"/>
    <property type="match status" value="2"/>
</dbReference>
<evidence type="ECO:0000256" key="5">
    <source>
        <dbReference type="ARBA" id="ARBA00022692"/>
    </source>
</evidence>
<feature type="transmembrane region" description="Helical" evidence="10">
    <location>
        <begin position="130"/>
        <end position="155"/>
    </location>
</feature>
<dbReference type="PANTHER" id="PTHR43298">
    <property type="entry name" value="MULTIDRUG RESISTANCE PROTEIN NORM-RELATED"/>
    <property type="match status" value="1"/>
</dbReference>
<feature type="transmembrane region" description="Helical" evidence="10">
    <location>
        <begin position="246"/>
        <end position="268"/>
    </location>
</feature>
<protein>
    <recommendedName>
        <fullName evidence="9">Multidrug-efflux transporter</fullName>
    </recommendedName>
</protein>
<evidence type="ECO:0000256" key="1">
    <source>
        <dbReference type="ARBA" id="ARBA00004651"/>
    </source>
</evidence>
<keyword evidence="6 10" id="KW-1133">Transmembrane helix</keyword>
<name>A0A1W1E9L1_9ZZZZ</name>
<evidence type="ECO:0000256" key="4">
    <source>
        <dbReference type="ARBA" id="ARBA00022475"/>
    </source>
</evidence>
<evidence type="ECO:0000313" key="11">
    <source>
        <dbReference type="EMBL" id="SFV90634.1"/>
    </source>
</evidence>
<organism evidence="11">
    <name type="scientific">hydrothermal vent metagenome</name>
    <dbReference type="NCBI Taxonomy" id="652676"/>
    <lineage>
        <taxon>unclassified sequences</taxon>
        <taxon>metagenomes</taxon>
        <taxon>ecological metagenomes</taxon>
    </lineage>
</organism>
<feature type="transmembrane region" description="Helical" evidence="10">
    <location>
        <begin position="352"/>
        <end position="374"/>
    </location>
</feature>
<evidence type="ECO:0000256" key="6">
    <source>
        <dbReference type="ARBA" id="ARBA00022989"/>
    </source>
</evidence>
<keyword evidence="8 10" id="KW-0472">Membrane</keyword>
<evidence type="ECO:0000256" key="10">
    <source>
        <dbReference type="SAM" id="Phobius"/>
    </source>
</evidence>
<dbReference type="CDD" id="cd13137">
    <property type="entry name" value="MATE_NorM_like"/>
    <property type="match status" value="1"/>
</dbReference>
<feature type="transmembrane region" description="Helical" evidence="10">
    <location>
        <begin position="386"/>
        <end position="405"/>
    </location>
</feature>
<keyword evidence="7" id="KW-0406">Ion transport</keyword>
<feature type="transmembrane region" description="Helical" evidence="10">
    <location>
        <begin position="280"/>
        <end position="299"/>
    </location>
</feature>
<dbReference type="InterPro" id="IPR002528">
    <property type="entry name" value="MATE_fam"/>
</dbReference>
<feature type="transmembrane region" description="Helical" evidence="10">
    <location>
        <begin position="43"/>
        <end position="74"/>
    </location>
</feature>
<keyword evidence="5 10" id="KW-0812">Transmembrane</keyword>
<dbReference type="GO" id="GO:0005886">
    <property type="term" value="C:plasma membrane"/>
    <property type="evidence" value="ECO:0007669"/>
    <property type="project" value="UniProtKB-SubCell"/>
</dbReference>
<feature type="transmembrane region" description="Helical" evidence="10">
    <location>
        <begin position="311"/>
        <end position="332"/>
    </location>
</feature>
<keyword evidence="3" id="KW-0050">Antiport</keyword>
<feature type="transmembrane region" description="Helical" evidence="10">
    <location>
        <begin position="411"/>
        <end position="431"/>
    </location>
</feature>
<dbReference type="EMBL" id="FPIB01000019">
    <property type="protein sequence ID" value="SFV90634.1"/>
    <property type="molecule type" value="Genomic_DNA"/>
</dbReference>
<dbReference type="GO" id="GO:0015297">
    <property type="term" value="F:antiporter activity"/>
    <property type="evidence" value="ECO:0007669"/>
    <property type="project" value="UniProtKB-KW"/>
</dbReference>
<feature type="transmembrane region" description="Helical" evidence="10">
    <location>
        <begin position="167"/>
        <end position="186"/>
    </location>
</feature>
<reference evidence="11" key="1">
    <citation type="submission" date="2016-10" db="EMBL/GenBank/DDBJ databases">
        <authorList>
            <person name="de Groot N.N."/>
        </authorList>
    </citation>
    <scope>NUCLEOTIDE SEQUENCE</scope>
</reference>
<feature type="transmembrane region" description="Helical" evidence="10">
    <location>
        <begin position="95"/>
        <end position="118"/>
    </location>
</feature>
<dbReference type="AlphaFoldDB" id="A0A1W1E9L1"/>
<accession>A0A1W1E9L1</accession>
<evidence type="ECO:0000256" key="2">
    <source>
        <dbReference type="ARBA" id="ARBA00022448"/>
    </source>
</evidence>
<sequence>MIRFFPQKHQKILRLSIPAAINSLLDMLQVITDLVMVGRISAFAVAAVGLGLQSLMFIFAVLTLLNVGTSALLSRFVGAQRIRRASMGLSTLLRFALLLSIPAMILWYIFASSIFIWFDTAPQVATLGSAYVRMLTWMMPFVFMKMVFVSALNAAGDTKTPMQVKGASIVLNIVLNYLLIFGKYGFPELGVLGAAVGTVVVNIVEFLVYVWLYIGRKTFYMPMWHHSLKLLKRALKVGLPASIERALTFGSFMLFTAIIAKFGTAALAGYQVGLRVEGLAFMPGIGFTVAAMALMGQGLGAKRPKQSKEDVLLVLKYASGLMFFLSFFMIFVPEKIVWIFTDDIDTIKEASLYLRIVGFSQIPLAFNFVLSGALRGAGDTKRTLKINLVSLWFVRIIPAFVLSWYFDNILFVYLAMISDTFVKGFWLWRAFENGAWQKIKV</sequence>
<evidence type="ECO:0000256" key="3">
    <source>
        <dbReference type="ARBA" id="ARBA00022449"/>
    </source>
</evidence>
<evidence type="ECO:0000256" key="9">
    <source>
        <dbReference type="ARBA" id="ARBA00031636"/>
    </source>
</evidence>
<dbReference type="InterPro" id="IPR048279">
    <property type="entry name" value="MdtK-like"/>
</dbReference>
<dbReference type="GO" id="GO:0006811">
    <property type="term" value="P:monoatomic ion transport"/>
    <property type="evidence" value="ECO:0007669"/>
    <property type="project" value="UniProtKB-KW"/>
</dbReference>
<evidence type="ECO:0000256" key="7">
    <source>
        <dbReference type="ARBA" id="ARBA00023065"/>
    </source>
</evidence>
<feature type="transmembrane region" description="Helical" evidence="10">
    <location>
        <begin position="12"/>
        <end position="31"/>
    </location>
</feature>
<feature type="transmembrane region" description="Helical" evidence="10">
    <location>
        <begin position="192"/>
        <end position="214"/>
    </location>
</feature>
<proteinExistence type="predicted"/>
<dbReference type="InterPro" id="IPR050222">
    <property type="entry name" value="MATE_MdtK"/>
</dbReference>
<evidence type="ECO:0000256" key="8">
    <source>
        <dbReference type="ARBA" id="ARBA00023136"/>
    </source>
</evidence>
<comment type="subcellular location">
    <subcellularLocation>
        <location evidence="1">Cell membrane</location>
        <topology evidence="1">Multi-pass membrane protein</topology>
    </subcellularLocation>
</comment>
<dbReference type="GO" id="GO:0042910">
    <property type="term" value="F:xenobiotic transmembrane transporter activity"/>
    <property type="evidence" value="ECO:0007669"/>
    <property type="project" value="InterPro"/>
</dbReference>